<dbReference type="SUPFAM" id="SSF51905">
    <property type="entry name" value="FAD/NAD(P)-binding domain"/>
    <property type="match status" value="1"/>
</dbReference>
<dbReference type="Proteomes" id="UP000192448">
    <property type="component" value="Unassembled WGS sequence"/>
</dbReference>
<evidence type="ECO:0000259" key="3">
    <source>
        <dbReference type="Pfam" id="PF01494"/>
    </source>
</evidence>
<comment type="caution">
    <text evidence="4">The sequence shown here is derived from an EMBL/GenBank/DDBJ whole genome shotgun (WGS) entry which is preliminary data.</text>
</comment>
<dbReference type="GO" id="GO:0004497">
    <property type="term" value="F:monooxygenase activity"/>
    <property type="evidence" value="ECO:0007669"/>
    <property type="project" value="UniProtKB-KW"/>
</dbReference>
<evidence type="ECO:0000256" key="1">
    <source>
        <dbReference type="ARBA" id="ARBA00023002"/>
    </source>
</evidence>
<dbReference type="InterPro" id="IPR002938">
    <property type="entry name" value="FAD-bd"/>
</dbReference>
<dbReference type="STRING" id="1927124.BST13_12125"/>
<organism evidence="4 5">
    <name type="scientific">Mycobacterium aquaticum</name>
    <dbReference type="NCBI Taxonomy" id="1927124"/>
    <lineage>
        <taxon>Bacteria</taxon>
        <taxon>Bacillati</taxon>
        <taxon>Actinomycetota</taxon>
        <taxon>Actinomycetes</taxon>
        <taxon>Mycobacteriales</taxon>
        <taxon>Mycobacteriaceae</taxon>
        <taxon>Mycobacterium</taxon>
    </lineage>
</organism>
<dbReference type="PANTHER" id="PTHR13789:SF309">
    <property type="entry name" value="PUTATIVE (AFU_ORTHOLOGUE AFUA_6G14510)-RELATED"/>
    <property type="match status" value="1"/>
</dbReference>
<keyword evidence="2" id="KW-0503">Monooxygenase</keyword>
<evidence type="ECO:0000313" key="5">
    <source>
        <dbReference type="Proteomes" id="UP000192448"/>
    </source>
</evidence>
<feature type="domain" description="FAD-binding" evidence="3">
    <location>
        <begin position="2"/>
        <end position="165"/>
    </location>
</feature>
<keyword evidence="5" id="KW-1185">Reference proteome</keyword>
<dbReference type="InterPro" id="IPR050493">
    <property type="entry name" value="FAD-dep_Monooxygenase_BioMet"/>
</dbReference>
<reference evidence="4 5" key="1">
    <citation type="submission" date="2017-02" db="EMBL/GenBank/DDBJ databases">
        <title>The new phylogeny of genus Mycobacterium.</title>
        <authorList>
            <person name="Tortoli E."/>
            <person name="Trovato A."/>
            <person name="Cirillo D.M."/>
        </authorList>
    </citation>
    <scope>NUCLEOTIDE SEQUENCE [LARGE SCALE GENOMIC DNA]</scope>
    <source>
        <strain evidence="4 5">RW6</strain>
    </source>
</reference>
<dbReference type="AlphaFoldDB" id="A0A1X0B1W3"/>
<sequence length="408" mass="44021">MTRALVIGAGVAGPVLAIALQRVGIDVVLFERQPSLEHRGGSWLTFQANGMDALRALGIAEPVEALGFDVETISFVNGKGRHLGRMPLASPRADGQLSQMMRRDELYRTLTQLAAQHGIQVATGKELVDARVTPRGVEAQFADGDHATGDLLIGCDGIHSRVRTIIDPAAVPPRYVPVLNIGGYIPGFTVDVPPREFRMQFGTHCFFAWMAAPDGGTVWFANPPMAREPADGVLSGLADGQWRAWLHELMDGDVGPAPQIIDAAPGPLFGWATYDMPVVKRWSNERMIVIGDAAHATAPSAGQGAAMSLEDAVILAKCLRDTRDSTAAFALFESARRARVERIVKYGARSANSKAAGPVARKIRDALLPVVFRRMERDGGRSLTWLQGHHIDFAEPVRSPASAARMTL</sequence>
<dbReference type="Gene3D" id="3.50.50.60">
    <property type="entry name" value="FAD/NAD(P)-binding domain"/>
    <property type="match status" value="1"/>
</dbReference>
<proteinExistence type="predicted"/>
<dbReference type="Pfam" id="PF01494">
    <property type="entry name" value="FAD_binding_3"/>
    <property type="match status" value="2"/>
</dbReference>
<name>A0A1X0B1W3_9MYCO</name>
<keyword evidence="1" id="KW-0560">Oxidoreductase</keyword>
<gene>
    <name evidence="4" type="ORF">BST13_12125</name>
</gene>
<feature type="domain" description="FAD-binding" evidence="3">
    <location>
        <begin position="278"/>
        <end position="341"/>
    </location>
</feature>
<dbReference type="PANTHER" id="PTHR13789">
    <property type="entry name" value="MONOOXYGENASE"/>
    <property type="match status" value="1"/>
</dbReference>
<dbReference type="OrthoDB" id="9782160at2"/>
<protein>
    <recommendedName>
        <fullName evidence="3">FAD-binding domain-containing protein</fullName>
    </recommendedName>
</protein>
<evidence type="ECO:0000313" key="4">
    <source>
        <dbReference type="EMBL" id="ORA36290.1"/>
    </source>
</evidence>
<dbReference type="EMBL" id="MVHF01000009">
    <property type="protein sequence ID" value="ORA36290.1"/>
    <property type="molecule type" value="Genomic_DNA"/>
</dbReference>
<dbReference type="RefSeq" id="WP_083164105.1">
    <property type="nucleotide sequence ID" value="NZ_MVHF01000009.1"/>
</dbReference>
<evidence type="ECO:0000256" key="2">
    <source>
        <dbReference type="ARBA" id="ARBA00023033"/>
    </source>
</evidence>
<accession>A0A1X0B1W3</accession>
<dbReference type="InterPro" id="IPR036188">
    <property type="entry name" value="FAD/NAD-bd_sf"/>
</dbReference>
<dbReference type="GO" id="GO:0071949">
    <property type="term" value="F:FAD binding"/>
    <property type="evidence" value="ECO:0007669"/>
    <property type="project" value="InterPro"/>
</dbReference>
<dbReference type="PRINTS" id="PR00420">
    <property type="entry name" value="RNGMNOXGNASE"/>
</dbReference>